<dbReference type="InterPro" id="IPR028098">
    <property type="entry name" value="Glyco_trans_4-like_N"/>
</dbReference>
<keyword evidence="5" id="KW-1185">Reference proteome</keyword>
<evidence type="ECO:0000313" key="5">
    <source>
        <dbReference type="Proteomes" id="UP001243009"/>
    </source>
</evidence>
<dbReference type="PANTHER" id="PTHR12526">
    <property type="entry name" value="GLYCOSYLTRANSFERASE"/>
    <property type="match status" value="1"/>
</dbReference>
<keyword evidence="1 4" id="KW-0328">Glycosyltransferase</keyword>
<dbReference type="EC" id="2.4.-.-" evidence="4"/>
<dbReference type="GO" id="GO:0016757">
    <property type="term" value="F:glycosyltransferase activity"/>
    <property type="evidence" value="ECO:0007669"/>
    <property type="project" value="UniProtKB-KW"/>
</dbReference>
<dbReference type="Pfam" id="PF13439">
    <property type="entry name" value="Glyco_transf_4"/>
    <property type="match status" value="1"/>
</dbReference>
<dbReference type="Pfam" id="PF13692">
    <property type="entry name" value="Glyco_trans_1_4"/>
    <property type="match status" value="1"/>
</dbReference>
<dbReference type="Proteomes" id="UP001243009">
    <property type="component" value="Unassembled WGS sequence"/>
</dbReference>
<name>A0ABT9E4G3_9PROT</name>
<evidence type="ECO:0000256" key="1">
    <source>
        <dbReference type="ARBA" id="ARBA00022676"/>
    </source>
</evidence>
<reference evidence="4 5" key="1">
    <citation type="submission" date="2023-08" db="EMBL/GenBank/DDBJ databases">
        <title>The draft genome sequence of Paracraurococcus sp. LOR1-02.</title>
        <authorList>
            <person name="Kingkaew E."/>
            <person name="Tanasupawat S."/>
        </authorList>
    </citation>
    <scope>NUCLEOTIDE SEQUENCE [LARGE SCALE GENOMIC DNA]</scope>
    <source>
        <strain evidence="4 5">LOR1-02</strain>
    </source>
</reference>
<evidence type="ECO:0000256" key="2">
    <source>
        <dbReference type="ARBA" id="ARBA00022679"/>
    </source>
</evidence>
<organism evidence="4 5">
    <name type="scientific">Paracraurococcus lichenis</name>
    <dbReference type="NCBI Taxonomy" id="3064888"/>
    <lineage>
        <taxon>Bacteria</taxon>
        <taxon>Pseudomonadati</taxon>
        <taxon>Pseudomonadota</taxon>
        <taxon>Alphaproteobacteria</taxon>
        <taxon>Acetobacterales</taxon>
        <taxon>Roseomonadaceae</taxon>
        <taxon>Paracraurococcus</taxon>
    </lineage>
</organism>
<dbReference type="EMBL" id="JAUTWS010000024">
    <property type="protein sequence ID" value="MDO9711066.1"/>
    <property type="molecule type" value="Genomic_DNA"/>
</dbReference>
<gene>
    <name evidence="4" type="ORF">Q7A36_22125</name>
</gene>
<proteinExistence type="predicted"/>
<dbReference type="CDD" id="cd03801">
    <property type="entry name" value="GT4_PimA-like"/>
    <property type="match status" value="1"/>
</dbReference>
<dbReference type="PANTHER" id="PTHR12526:SF510">
    <property type="entry name" value="D-INOSITOL 3-PHOSPHATE GLYCOSYLTRANSFERASE"/>
    <property type="match status" value="1"/>
</dbReference>
<dbReference type="RefSeq" id="WP_305105926.1">
    <property type="nucleotide sequence ID" value="NZ_JAUTWS010000024.1"/>
</dbReference>
<protein>
    <submittedName>
        <fullName evidence="4">Glycosyltransferase family 4 protein</fullName>
        <ecNumber evidence="4">2.4.-.-</ecNumber>
    </submittedName>
</protein>
<feature type="domain" description="Glycosyltransferase subfamily 4-like N-terminal" evidence="3">
    <location>
        <begin position="21"/>
        <end position="188"/>
    </location>
</feature>
<keyword evidence="2 4" id="KW-0808">Transferase</keyword>
<evidence type="ECO:0000313" key="4">
    <source>
        <dbReference type="EMBL" id="MDO9711066.1"/>
    </source>
</evidence>
<dbReference type="SUPFAM" id="SSF53756">
    <property type="entry name" value="UDP-Glycosyltransferase/glycogen phosphorylase"/>
    <property type="match status" value="1"/>
</dbReference>
<comment type="caution">
    <text evidence="4">The sequence shown here is derived from an EMBL/GenBank/DDBJ whole genome shotgun (WGS) entry which is preliminary data.</text>
</comment>
<accession>A0ABT9E4G3</accession>
<evidence type="ECO:0000259" key="3">
    <source>
        <dbReference type="Pfam" id="PF13439"/>
    </source>
</evidence>
<dbReference type="Gene3D" id="3.40.50.2000">
    <property type="entry name" value="Glycogen Phosphorylase B"/>
    <property type="match status" value="2"/>
</dbReference>
<sequence length="388" mass="40445">MKPPDHRLARALVLLPSTELGGAEKHTAILARDLAARGAEVTIALEPALQPGFAGLLGPGSAVRFRPGPFAWRPKAAVEANLAAQEEAVIGLVATARPDLVILPLPWPTHGLGLMRGLLALGRGALVIHHLAPHDPEPPLPAAARAVIAALPAAPFHWVAVSAPVAARSAALLGLAEAAFTVIPNGVPVPREDPGLRAALRLRQRRRLGLAPAARLVVFAGRLELSKGADLLPEIAERLEAMAGATLAALGEGSLRPKLEASRAGRRLGPLRLPGHVEDVPDWLLAADALLLPSRNEGCPFVFLEAAARRCPVIASGDALECYGSDASSLAAVAPTGGVSDLTGKAAMRLNDPAAARAAVDAAFRFVFDQDEAAMLRRYASFMRTILA</sequence>